<dbReference type="EMBL" id="JAINUG010000313">
    <property type="protein sequence ID" value="KAJ8378719.1"/>
    <property type="molecule type" value="Genomic_DNA"/>
</dbReference>
<proteinExistence type="predicted"/>
<accession>A0AAD7RH99</accession>
<dbReference type="Proteomes" id="UP001221898">
    <property type="component" value="Unassembled WGS sequence"/>
</dbReference>
<reference evidence="1" key="1">
    <citation type="journal article" date="2023" name="Science">
        <title>Genome structures resolve the early diversification of teleost fishes.</title>
        <authorList>
            <person name="Parey E."/>
            <person name="Louis A."/>
            <person name="Montfort J."/>
            <person name="Bouchez O."/>
            <person name="Roques C."/>
            <person name="Iampietro C."/>
            <person name="Lluch J."/>
            <person name="Castinel A."/>
            <person name="Donnadieu C."/>
            <person name="Desvignes T."/>
            <person name="Floi Bucao C."/>
            <person name="Jouanno E."/>
            <person name="Wen M."/>
            <person name="Mejri S."/>
            <person name="Dirks R."/>
            <person name="Jansen H."/>
            <person name="Henkel C."/>
            <person name="Chen W.J."/>
            <person name="Zahm M."/>
            <person name="Cabau C."/>
            <person name="Klopp C."/>
            <person name="Thompson A.W."/>
            <person name="Robinson-Rechavi M."/>
            <person name="Braasch I."/>
            <person name="Lecointre G."/>
            <person name="Bobe J."/>
            <person name="Postlethwait J.H."/>
            <person name="Berthelot C."/>
            <person name="Roest Crollius H."/>
            <person name="Guiguen Y."/>
        </authorList>
    </citation>
    <scope>NUCLEOTIDE SEQUENCE</scope>
    <source>
        <strain evidence="1">NC1722</strain>
    </source>
</reference>
<evidence type="ECO:0000313" key="2">
    <source>
        <dbReference type="Proteomes" id="UP001221898"/>
    </source>
</evidence>
<sequence length="105" mass="11708">MRIARWSDRLLCFDYDAIYRAEAQNHMTDCLSRLPLPTTPELDSNNEPEFVALLSTALPAVTQSEFDSAYTACPEMAAMHAQISCGWSSSAAAVSPELKPYYRQT</sequence>
<keyword evidence="2" id="KW-1185">Reference proteome</keyword>
<gene>
    <name evidence="1" type="ORF">AAFF_G00236970</name>
</gene>
<protein>
    <submittedName>
        <fullName evidence="1">Uncharacterized protein</fullName>
    </submittedName>
</protein>
<name>A0AAD7RH99_9TELE</name>
<comment type="caution">
    <text evidence="1">The sequence shown here is derived from an EMBL/GenBank/DDBJ whole genome shotgun (WGS) entry which is preliminary data.</text>
</comment>
<organism evidence="1 2">
    <name type="scientific">Aldrovandia affinis</name>
    <dbReference type="NCBI Taxonomy" id="143900"/>
    <lineage>
        <taxon>Eukaryota</taxon>
        <taxon>Metazoa</taxon>
        <taxon>Chordata</taxon>
        <taxon>Craniata</taxon>
        <taxon>Vertebrata</taxon>
        <taxon>Euteleostomi</taxon>
        <taxon>Actinopterygii</taxon>
        <taxon>Neopterygii</taxon>
        <taxon>Teleostei</taxon>
        <taxon>Notacanthiformes</taxon>
        <taxon>Halosauridae</taxon>
        <taxon>Aldrovandia</taxon>
    </lineage>
</organism>
<evidence type="ECO:0000313" key="1">
    <source>
        <dbReference type="EMBL" id="KAJ8378719.1"/>
    </source>
</evidence>
<dbReference type="AlphaFoldDB" id="A0AAD7RH99"/>